<evidence type="ECO:0000313" key="1">
    <source>
        <dbReference type="EMBL" id="HAN4354545.1"/>
    </source>
</evidence>
<evidence type="ECO:0000313" key="2">
    <source>
        <dbReference type="Proteomes" id="UP000859822"/>
    </source>
</evidence>
<comment type="caution">
    <text evidence="1">The sequence shown here is derived from an EMBL/GenBank/DDBJ whole genome shotgun (WGS) entry which is preliminary data.</text>
</comment>
<dbReference type="AlphaFoldDB" id="A0AAN5GWU4"/>
<accession>A0AAN5GWU4</accession>
<protein>
    <submittedName>
        <fullName evidence="1">Uncharacterized protein</fullName>
    </submittedName>
</protein>
<dbReference type="RefSeq" id="WP_000809679.1">
    <property type="nucleotide sequence ID" value="NZ_BFLG01000046.1"/>
</dbReference>
<organism evidence="1 2">
    <name type="scientific">Escherichia coli</name>
    <dbReference type="NCBI Taxonomy" id="562"/>
    <lineage>
        <taxon>Bacteria</taxon>
        <taxon>Pseudomonadati</taxon>
        <taxon>Pseudomonadota</taxon>
        <taxon>Gammaproteobacteria</taxon>
        <taxon>Enterobacterales</taxon>
        <taxon>Enterobacteriaceae</taxon>
        <taxon>Escherichia</taxon>
    </lineage>
</organism>
<reference evidence="1" key="2">
    <citation type="submission" date="2020-09" db="EMBL/GenBank/DDBJ databases">
        <authorList>
            <consortium name="NCBI Pathogen Detection Project"/>
        </authorList>
    </citation>
    <scope>NUCLEOTIDE SEQUENCE</scope>
    <source>
        <strain evidence="1">489-16</strain>
    </source>
</reference>
<name>A0AAN5GWU4_ECOLX</name>
<dbReference type="Proteomes" id="UP000859822">
    <property type="component" value="Unassembled WGS sequence"/>
</dbReference>
<sequence>MKQIMVAHNGVRFEVVMVLTKFHNDEVLHRKETVTYRYKHRSSAVRKLRKIAEELKNDPHRVIEVKGNPYKIKTSVELRHMQ</sequence>
<dbReference type="EMBL" id="DABUHV010000016">
    <property type="protein sequence ID" value="HAN4354545.1"/>
    <property type="molecule type" value="Genomic_DNA"/>
</dbReference>
<gene>
    <name evidence="1" type="ORF">IFC14_003003</name>
</gene>
<proteinExistence type="predicted"/>
<reference evidence="1" key="1">
    <citation type="journal article" date="2018" name="Genome Biol.">
        <title>SKESA: strategic k-mer extension for scrupulous assemblies.</title>
        <authorList>
            <person name="Souvorov A."/>
            <person name="Agarwala R."/>
            <person name="Lipman D.J."/>
        </authorList>
    </citation>
    <scope>NUCLEOTIDE SEQUENCE</scope>
    <source>
        <strain evidence="1">489-16</strain>
    </source>
</reference>